<sequence length="106" mass="11751">MFGKTSKLRSYLARPSGARVASGRFANTETGVCLSLSFVSFLSFLDLSRRRRHQIGSVDDDSVLLLPTSSPPSPQFRFSFIRNNHFIYSAVTSPIPTCFAHRLPGV</sequence>
<protein>
    <submittedName>
        <fullName evidence="1">(rape) hypothetical protein</fullName>
    </submittedName>
</protein>
<gene>
    <name evidence="1" type="ORF">DARMORV10_A08P12160.1</name>
</gene>
<dbReference type="EMBL" id="HG994362">
    <property type="protein sequence ID" value="CAF2231893.1"/>
    <property type="molecule type" value="Genomic_DNA"/>
</dbReference>
<dbReference type="Proteomes" id="UP001295469">
    <property type="component" value="Chromosome A08"/>
</dbReference>
<accession>A0A816ZXU7</accession>
<reference evidence="1" key="1">
    <citation type="submission" date="2021-01" db="EMBL/GenBank/DDBJ databases">
        <authorList>
            <consortium name="Genoscope - CEA"/>
            <person name="William W."/>
        </authorList>
    </citation>
    <scope>NUCLEOTIDE SEQUENCE</scope>
</reference>
<organism evidence="1">
    <name type="scientific">Brassica napus</name>
    <name type="common">Rape</name>
    <dbReference type="NCBI Taxonomy" id="3708"/>
    <lineage>
        <taxon>Eukaryota</taxon>
        <taxon>Viridiplantae</taxon>
        <taxon>Streptophyta</taxon>
        <taxon>Embryophyta</taxon>
        <taxon>Tracheophyta</taxon>
        <taxon>Spermatophyta</taxon>
        <taxon>Magnoliopsida</taxon>
        <taxon>eudicotyledons</taxon>
        <taxon>Gunneridae</taxon>
        <taxon>Pentapetalae</taxon>
        <taxon>rosids</taxon>
        <taxon>malvids</taxon>
        <taxon>Brassicales</taxon>
        <taxon>Brassicaceae</taxon>
        <taxon>Brassiceae</taxon>
        <taxon>Brassica</taxon>
    </lineage>
</organism>
<dbReference type="AlphaFoldDB" id="A0A816ZXU7"/>
<evidence type="ECO:0000313" key="1">
    <source>
        <dbReference type="EMBL" id="CAF2231893.1"/>
    </source>
</evidence>
<proteinExistence type="predicted"/>
<name>A0A816ZXU7_BRANA</name>